<name>A0A495QFJ4_9ACTN</name>
<gene>
    <name evidence="1" type="ORF">BZB76_5168</name>
</gene>
<dbReference type="RefSeq" id="WP_121436968.1">
    <property type="nucleotide sequence ID" value="NZ_RBWU01000006.1"/>
</dbReference>
<dbReference type="EMBL" id="RBWU01000006">
    <property type="protein sequence ID" value="RKS70692.1"/>
    <property type="molecule type" value="Genomic_DNA"/>
</dbReference>
<dbReference type="Pfam" id="PF13814">
    <property type="entry name" value="Replic_Relax"/>
    <property type="match status" value="1"/>
</dbReference>
<proteinExistence type="predicted"/>
<evidence type="ECO:0000313" key="1">
    <source>
        <dbReference type="EMBL" id="RKS70692.1"/>
    </source>
</evidence>
<organism evidence="1 2">
    <name type="scientific">Actinomadura pelletieri DSM 43383</name>
    <dbReference type="NCBI Taxonomy" id="1120940"/>
    <lineage>
        <taxon>Bacteria</taxon>
        <taxon>Bacillati</taxon>
        <taxon>Actinomycetota</taxon>
        <taxon>Actinomycetes</taxon>
        <taxon>Streptosporangiales</taxon>
        <taxon>Thermomonosporaceae</taxon>
        <taxon>Actinomadura</taxon>
    </lineage>
</organism>
<dbReference type="AlphaFoldDB" id="A0A495QFJ4"/>
<accession>A0A495QFJ4</accession>
<comment type="caution">
    <text evidence="1">The sequence shown here is derived from an EMBL/GenBank/DDBJ whole genome shotgun (WGS) entry which is preliminary data.</text>
</comment>
<dbReference type="OrthoDB" id="2562278at2"/>
<reference evidence="1 2" key="1">
    <citation type="submission" date="2018-10" db="EMBL/GenBank/DDBJ databases">
        <title>Genomic Encyclopedia of Archaeal and Bacterial Type Strains, Phase II (KMG-II): from individual species to whole genera.</title>
        <authorList>
            <person name="Goeker M."/>
        </authorList>
    </citation>
    <scope>NUCLEOTIDE SEQUENCE [LARGE SCALE GENOMIC DNA]</scope>
    <source>
        <strain evidence="1 2">DSM 43383</strain>
    </source>
</reference>
<protein>
    <submittedName>
        <fullName evidence="1">Protein involved in plasmid replication-relaxation</fullName>
    </submittedName>
</protein>
<dbReference type="Proteomes" id="UP000274601">
    <property type="component" value="Unassembled WGS sequence"/>
</dbReference>
<keyword evidence="2" id="KW-1185">Reference proteome</keyword>
<sequence>MTTRYVPPVPPSAPDAAKATSGLKQLGPMLLASRLTQRDLHVLRALWDHHVLTTGQIAQLAYPNADRARRGMLRLTNLGAVERFRPLLPPGKGTAPLHYTIGQAGAHVIAADQGIPFADLGYRRDRILAWALSPQLAHLIGVNGIFTALAAAARHHPAADLVHWWPERRCSKTWAPYIRPDGYGRWCEHGICVDFFVEYDTGTQRPLKKVVDKLRGYANLAAADGFTTPVLIWTSSRRRETNLLAAIGTPLVPVFTTTPDAIRDEQLGPAGPIWLHATSRGGPPRLRLSTLARYARPFPPHGDTDEEI</sequence>
<evidence type="ECO:0000313" key="2">
    <source>
        <dbReference type="Proteomes" id="UP000274601"/>
    </source>
</evidence>
<dbReference type="InterPro" id="IPR025855">
    <property type="entry name" value="Replic_Relax"/>
</dbReference>